<dbReference type="RefSeq" id="WP_104370652.1">
    <property type="nucleotide sequence ID" value="NZ_BFAV01000018.1"/>
</dbReference>
<comment type="caution">
    <text evidence="2">The sequence shown here is derived from an EMBL/GenBank/DDBJ whole genome shotgun (WGS) entry which is preliminary data.</text>
</comment>
<dbReference type="Proteomes" id="UP000239549">
    <property type="component" value="Unassembled WGS sequence"/>
</dbReference>
<dbReference type="PANTHER" id="PTHR43449:SF1">
    <property type="entry name" value="POLYMERASE BETA NUCLEOTIDYLTRANSFERASE DOMAIN-CONTAINING PROTEIN"/>
    <property type="match status" value="1"/>
</dbReference>
<dbReference type="InterPro" id="IPR041633">
    <property type="entry name" value="Polbeta"/>
</dbReference>
<dbReference type="InterPro" id="IPR043519">
    <property type="entry name" value="NT_sf"/>
</dbReference>
<proteinExistence type="predicted"/>
<dbReference type="Pfam" id="PF18765">
    <property type="entry name" value="Polbeta"/>
    <property type="match status" value="1"/>
</dbReference>
<protein>
    <submittedName>
        <fullName evidence="2">DNA polymerase, beta domain protein region</fullName>
    </submittedName>
</protein>
<feature type="domain" description="Polymerase beta nucleotidyltransferase" evidence="1">
    <location>
        <begin position="19"/>
        <end position="107"/>
    </location>
</feature>
<reference evidence="3" key="1">
    <citation type="submission" date="2018-02" db="EMBL/GenBank/DDBJ databases">
        <title>Genome sequence of Desulfocucumis palustris strain NAW-5.</title>
        <authorList>
            <person name="Watanabe M."/>
            <person name="Kojima H."/>
            <person name="Fukui M."/>
        </authorList>
    </citation>
    <scope>NUCLEOTIDE SEQUENCE [LARGE SCALE GENOMIC DNA]</scope>
    <source>
        <strain evidence="3">NAW-5</strain>
    </source>
</reference>
<evidence type="ECO:0000313" key="3">
    <source>
        <dbReference type="Proteomes" id="UP000239549"/>
    </source>
</evidence>
<evidence type="ECO:0000259" key="1">
    <source>
        <dbReference type="Pfam" id="PF18765"/>
    </source>
</evidence>
<sequence length="108" mass="12334">MAKKQYEVSIKKYLEALKTENIRVNKVILYGSLAAGTADKDSDIDLAIVSTDLGRDRFNESLLLKKLTRGIDLDISPRPYSLEQYQKAKQGDFLYDEIIQKGKTVYEE</sequence>
<evidence type="ECO:0000313" key="2">
    <source>
        <dbReference type="EMBL" id="GBF32073.1"/>
    </source>
</evidence>
<keyword evidence="3" id="KW-1185">Reference proteome</keyword>
<gene>
    <name evidence="2" type="ORF">DCCM_0264</name>
</gene>
<dbReference type="Gene3D" id="3.30.460.10">
    <property type="entry name" value="Beta Polymerase, domain 2"/>
    <property type="match status" value="1"/>
</dbReference>
<dbReference type="CDD" id="cd05403">
    <property type="entry name" value="NT_KNTase_like"/>
    <property type="match status" value="1"/>
</dbReference>
<dbReference type="SUPFAM" id="SSF81301">
    <property type="entry name" value="Nucleotidyltransferase"/>
    <property type="match status" value="1"/>
</dbReference>
<organism evidence="2 3">
    <name type="scientific">Desulfocucumis palustris</name>
    <dbReference type="NCBI Taxonomy" id="1898651"/>
    <lineage>
        <taxon>Bacteria</taxon>
        <taxon>Bacillati</taxon>
        <taxon>Bacillota</taxon>
        <taxon>Clostridia</taxon>
        <taxon>Eubacteriales</taxon>
        <taxon>Desulfocucumaceae</taxon>
        <taxon>Desulfocucumis</taxon>
    </lineage>
</organism>
<dbReference type="AlphaFoldDB" id="A0A2L2X912"/>
<dbReference type="OrthoDB" id="9816197at2"/>
<dbReference type="EMBL" id="BFAV01000018">
    <property type="protein sequence ID" value="GBF32073.1"/>
    <property type="molecule type" value="Genomic_DNA"/>
</dbReference>
<dbReference type="PANTHER" id="PTHR43449">
    <property type="entry name" value="NUCLEOTIDYLTRANSFERASE"/>
    <property type="match status" value="1"/>
</dbReference>
<name>A0A2L2X912_9FIRM</name>
<accession>A0A2L2X912</accession>